<evidence type="ECO:0000259" key="11">
    <source>
        <dbReference type="PROSITE" id="PS50303"/>
    </source>
</evidence>
<sequence length="942" mass="104808">MDRAFGNHTLHRSSAGSTPVLVPRDVPFPGNLLDHQFGRSNSPEIGAQNPFFIGIHQDQPLEDVFSRLNLSSGVGGGSMLGDTVTGGYGFLPLSLQQIQQTNDEFQSWSFPRSGIDTFGEVGLGNHEVRASAESRDGFLGFSNPTSVIRGLSTESRKRSLGAERYASWNQSSRQFQRPELSSAVSIMPRSNQNRPLRGPVVDSCGEVDAVFESELLVLGRFPGQGCALGHESTRVSVFAGKLQNNVTVKEIEMIFSEVIHHVAQLMLDQFGNYVVQKLVEICNEEQRTQILLSATTNQYQLIFICLNMHGTRVMQKLLEYLTTPEQISIAMSALWPVTVALTKDTSGHHVIQHCLKLFSCQDNMNFFLYISPVSLLSSPNGEYLIKEVAENCFEIATNRSGCCVLQSCVENSQGELREQLMAEIIANALPLAEDRYGNYVVQHLMGLKIPEVITNLLKQFEGTFISLSCNKYGSNVVEKFLIESKDEQSSQIIIELLRSPNVSMLLLDPFGNFVIQSALSVSKQGLTSDPSGHLDQMGPHSKCSCESSSIACSIDAQQSLWEKGPHLVRQEEAATFIHVKIKIRRGICWLQKEILYTARSHDADLVSTNFCHRHLSFVTIYSSSASQIPNRGVRRPMIFPLYFASPKSSGHRQAIEGSYWRRHLKSDPYHHPNARMRLYDDLLSNGYYTTRLWIGTPPQEFALIVDTGSTVTYVPCSDCEHCGKHQDPRFQPDESSTYHPVKCNMDCNCDHDGVNCVYERRYAEMSSSSGVLGEDIISFGNQSEVVPQRAVFGCENVETGDLYSQRADGIMGLGRGQLSIVDQLVDKNVINDSFSLCYGGMHVGGGAMVLGGIPPPPDMVFSRSDPYRSPYYNIELKEIHVAGKPLKLSPSTFDRKHGTVLDSGTTYAYLPEEAFVAFRDAVRFHCTEFHPLLIIFCFKIKS</sequence>
<dbReference type="SMART" id="SM00025">
    <property type="entry name" value="Pumilio"/>
    <property type="match status" value="7"/>
</dbReference>
<keyword evidence="6" id="KW-0810">Translation regulation</keyword>
<dbReference type="Gene3D" id="1.25.10.10">
    <property type="entry name" value="Leucine-rich Repeat Variant"/>
    <property type="match status" value="1"/>
</dbReference>
<evidence type="ECO:0000313" key="13">
    <source>
        <dbReference type="EMBL" id="RVX00063.1"/>
    </source>
</evidence>
<feature type="domain" description="Peptidase A1" evidence="12">
    <location>
        <begin position="688"/>
        <end position="942"/>
    </location>
</feature>
<evidence type="ECO:0000259" key="12">
    <source>
        <dbReference type="PROSITE" id="PS51767"/>
    </source>
</evidence>
<dbReference type="PROSITE" id="PS50302">
    <property type="entry name" value="PUM"/>
    <property type="match status" value="4"/>
</dbReference>
<feature type="domain" description="PUM-HD" evidence="11">
    <location>
        <begin position="196"/>
        <end position="575"/>
    </location>
</feature>
<evidence type="ECO:0000256" key="8">
    <source>
        <dbReference type="ARBA" id="ARBA00023180"/>
    </source>
</evidence>
<evidence type="ECO:0000256" key="2">
    <source>
        <dbReference type="ARBA" id="ARBA00022670"/>
    </source>
</evidence>
<dbReference type="PANTHER" id="PTHR12537">
    <property type="entry name" value="RNA BINDING PROTEIN PUMILIO-RELATED"/>
    <property type="match status" value="1"/>
</dbReference>
<dbReference type="InterPro" id="IPR021109">
    <property type="entry name" value="Peptidase_aspartic_dom_sf"/>
</dbReference>
<keyword evidence="4" id="KW-0064">Aspartyl protease</keyword>
<comment type="similarity">
    <text evidence="1">Belongs to the peptidase A1 family.</text>
</comment>
<dbReference type="PROSITE" id="PS51767">
    <property type="entry name" value="PEPTIDASE_A1"/>
    <property type="match status" value="1"/>
</dbReference>
<keyword evidence="7" id="KW-0694">RNA-binding</keyword>
<dbReference type="PROSITE" id="PS50303">
    <property type="entry name" value="PUM_HD"/>
    <property type="match status" value="1"/>
</dbReference>
<evidence type="ECO:0000256" key="3">
    <source>
        <dbReference type="ARBA" id="ARBA00022737"/>
    </source>
</evidence>
<dbReference type="InterPro" id="IPR033121">
    <property type="entry name" value="PEPTIDASE_A1"/>
</dbReference>
<dbReference type="GO" id="GO:0006508">
    <property type="term" value="P:proteolysis"/>
    <property type="evidence" value="ECO:0007669"/>
    <property type="project" value="UniProtKB-KW"/>
</dbReference>
<dbReference type="CDD" id="cd05476">
    <property type="entry name" value="pepsin_A_like_plant"/>
    <property type="match status" value="1"/>
</dbReference>
<evidence type="ECO:0000256" key="7">
    <source>
        <dbReference type="ARBA" id="ARBA00022884"/>
    </source>
</evidence>
<dbReference type="SUPFAM" id="SSF50630">
    <property type="entry name" value="Acid proteases"/>
    <property type="match status" value="1"/>
</dbReference>
<dbReference type="GO" id="GO:0003723">
    <property type="term" value="F:RNA binding"/>
    <property type="evidence" value="ECO:0007669"/>
    <property type="project" value="UniProtKB-KW"/>
</dbReference>
<evidence type="ECO:0000256" key="10">
    <source>
        <dbReference type="SAM" id="MobiDB-lite"/>
    </source>
</evidence>
<evidence type="ECO:0000256" key="5">
    <source>
        <dbReference type="ARBA" id="ARBA00022801"/>
    </source>
</evidence>
<evidence type="ECO:0000256" key="1">
    <source>
        <dbReference type="ARBA" id="ARBA00007447"/>
    </source>
</evidence>
<dbReference type="EMBL" id="QGNW01000084">
    <property type="protein sequence ID" value="RVX00063.1"/>
    <property type="molecule type" value="Genomic_DNA"/>
</dbReference>
<dbReference type="PANTHER" id="PTHR12537:SF63">
    <property type="entry name" value="PUMILIO HOMOLOG 15"/>
    <property type="match status" value="1"/>
</dbReference>
<dbReference type="Proteomes" id="UP000288805">
    <property type="component" value="Unassembled WGS sequence"/>
</dbReference>
<keyword evidence="2" id="KW-0645">Protease</keyword>
<dbReference type="CDD" id="cd07920">
    <property type="entry name" value="Pumilio"/>
    <property type="match status" value="1"/>
</dbReference>
<proteinExistence type="inferred from homology"/>
<feature type="repeat" description="Pumilio" evidence="9">
    <location>
        <begin position="423"/>
        <end position="458"/>
    </location>
</feature>
<dbReference type="Pfam" id="PF14541">
    <property type="entry name" value="TAXi_C"/>
    <property type="match status" value="1"/>
</dbReference>
<dbReference type="InterPro" id="IPR032861">
    <property type="entry name" value="TAXi_N"/>
</dbReference>
<dbReference type="InterPro" id="IPR032799">
    <property type="entry name" value="TAXi_C"/>
</dbReference>
<dbReference type="InterPro" id="IPR033133">
    <property type="entry name" value="PUM-HD"/>
</dbReference>
<keyword evidence="8" id="KW-0325">Glycoprotein</keyword>
<dbReference type="FunFam" id="2.40.70.10:FF:000025">
    <property type="entry name" value="Aspartyl protease family protein"/>
    <property type="match status" value="1"/>
</dbReference>
<reference evidence="13 14" key="1">
    <citation type="journal article" date="2018" name="PLoS Genet.">
        <title>Population sequencing reveals clonal diversity and ancestral inbreeding in the grapevine cultivar Chardonnay.</title>
        <authorList>
            <person name="Roach M.J."/>
            <person name="Johnson D.L."/>
            <person name="Bohlmann J."/>
            <person name="van Vuuren H.J."/>
            <person name="Jones S.J."/>
            <person name="Pretorius I.S."/>
            <person name="Schmidt S.A."/>
            <person name="Borneman A.R."/>
        </authorList>
    </citation>
    <scope>NUCLEOTIDE SEQUENCE [LARGE SCALE GENOMIC DNA]</scope>
    <source>
        <strain evidence="14">cv. Chardonnay</strain>
        <tissue evidence="13">Leaf</tissue>
    </source>
</reference>
<dbReference type="PROSITE" id="PS00141">
    <property type="entry name" value="ASP_PROTEASE"/>
    <property type="match status" value="1"/>
</dbReference>
<dbReference type="InterPro" id="IPR016024">
    <property type="entry name" value="ARM-type_fold"/>
</dbReference>
<feature type="region of interest" description="Disordered" evidence="10">
    <location>
        <begin position="1"/>
        <end position="22"/>
    </location>
</feature>
<evidence type="ECO:0000313" key="14">
    <source>
        <dbReference type="Proteomes" id="UP000288805"/>
    </source>
</evidence>
<dbReference type="GO" id="GO:0006417">
    <property type="term" value="P:regulation of translation"/>
    <property type="evidence" value="ECO:0007669"/>
    <property type="project" value="UniProtKB-KW"/>
</dbReference>
<keyword evidence="3" id="KW-0677">Repeat</keyword>
<feature type="repeat" description="Pumilio" evidence="9">
    <location>
        <begin position="257"/>
        <end position="293"/>
    </location>
</feature>
<dbReference type="Pfam" id="PF14543">
    <property type="entry name" value="TAXi_N"/>
    <property type="match status" value="1"/>
</dbReference>
<feature type="repeat" description="Pumilio" evidence="9">
    <location>
        <begin position="387"/>
        <end position="422"/>
    </location>
</feature>
<dbReference type="InterPro" id="IPR033712">
    <property type="entry name" value="Pumilio_RNA-bd"/>
</dbReference>
<evidence type="ECO:0000256" key="9">
    <source>
        <dbReference type="PROSITE-ProRule" id="PRU00317"/>
    </source>
</evidence>
<protein>
    <submittedName>
        <fullName evidence="13">Putative pumilio-like 8, chloroplastic</fullName>
    </submittedName>
</protein>
<dbReference type="InterPro" id="IPR001313">
    <property type="entry name" value="Pumilio_RNA-bd_rpt"/>
</dbReference>
<dbReference type="InterPro" id="IPR001969">
    <property type="entry name" value="Aspartic_peptidase_AS"/>
</dbReference>
<evidence type="ECO:0000256" key="4">
    <source>
        <dbReference type="ARBA" id="ARBA00022750"/>
    </source>
</evidence>
<name>A0A438ITJ5_VITVI</name>
<accession>A0A438ITJ5</accession>
<keyword evidence="5" id="KW-0378">Hydrolase</keyword>
<dbReference type="InterPro" id="IPR011989">
    <property type="entry name" value="ARM-like"/>
</dbReference>
<dbReference type="InterPro" id="IPR034161">
    <property type="entry name" value="Pepsin-like_plant"/>
</dbReference>
<comment type="caution">
    <text evidence="13">The sequence shown here is derived from an EMBL/GenBank/DDBJ whole genome shotgun (WGS) entry which is preliminary data.</text>
</comment>
<dbReference type="GO" id="GO:0004190">
    <property type="term" value="F:aspartic-type endopeptidase activity"/>
    <property type="evidence" value="ECO:0007669"/>
    <property type="project" value="UniProtKB-KW"/>
</dbReference>
<feature type="repeat" description="Pumilio" evidence="9">
    <location>
        <begin position="459"/>
        <end position="495"/>
    </location>
</feature>
<dbReference type="Pfam" id="PF00806">
    <property type="entry name" value="PUF"/>
    <property type="match status" value="7"/>
</dbReference>
<evidence type="ECO:0000256" key="6">
    <source>
        <dbReference type="ARBA" id="ARBA00022845"/>
    </source>
</evidence>
<dbReference type="SUPFAM" id="SSF48371">
    <property type="entry name" value="ARM repeat"/>
    <property type="match status" value="1"/>
</dbReference>
<gene>
    <name evidence="13" type="primary">APUM8_1</name>
    <name evidence="13" type="ORF">CK203_024863</name>
</gene>
<organism evidence="13 14">
    <name type="scientific">Vitis vinifera</name>
    <name type="common">Grape</name>
    <dbReference type="NCBI Taxonomy" id="29760"/>
    <lineage>
        <taxon>Eukaryota</taxon>
        <taxon>Viridiplantae</taxon>
        <taxon>Streptophyta</taxon>
        <taxon>Embryophyta</taxon>
        <taxon>Tracheophyta</taxon>
        <taxon>Spermatophyta</taxon>
        <taxon>Magnoliopsida</taxon>
        <taxon>eudicotyledons</taxon>
        <taxon>Gunneridae</taxon>
        <taxon>Pentapetalae</taxon>
        <taxon>rosids</taxon>
        <taxon>Vitales</taxon>
        <taxon>Vitaceae</taxon>
        <taxon>Viteae</taxon>
        <taxon>Vitis</taxon>
    </lineage>
</organism>
<dbReference type="Gene3D" id="2.40.70.10">
    <property type="entry name" value="Acid Proteases"/>
    <property type="match status" value="2"/>
</dbReference>
<dbReference type="AlphaFoldDB" id="A0A438ITJ5"/>